<proteinExistence type="predicted"/>
<dbReference type="AlphaFoldDB" id="A0A8K0QYR6"/>
<comment type="caution">
    <text evidence="1">The sequence shown here is derived from an EMBL/GenBank/DDBJ whole genome shotgun (WGS) entry which is preliminary data.</text>
</comment>
<evidence type="ECO:0000313" key="1">
    <source>
        <dbReference type="EMBL" id="KAH7080660.1"/>
    </source>
</evidence>
<evidence type="ECO:0000313" key="2">
    <source>
        <dbReference type="Proteomes" id="UP000813461"/>
    </source>
</evidence>
<dbReference type="EMBL" id="JAGMVJ010000015">
    <property type="protein sequence ID" value="KAH7080660.1"/>
    <property type="molecule type" value="Genomic_DNA"/>
</dbReference>
<organism evidence="1 2">
    <name type="scientific">Paraphoma chrysanthemicola</name>
    <dbReference type="NCBI Taxonomy" id="798071"/>
    <lineage>
        <taxon>Eukaryota</taxon>
        <taxon>Fungi</taxon>
        <taxon>Dikarya</taxon>
        <taxon>Ascomycota</taxon>
        <taxon>Pezizomycotina</taxon>
        <taxon>Dothideomycetes</taxon>
        <taxon>Pleosporomycetidae</taxon>
        <taxon>Pleosporales</taxon>
        <taxon>Pleosporineae</taxon>
        <taxon>Phaeosphaeriaceae</taxon>
        <taxon>Paraphoma</taxon>
    </lineage>
</organism>
<protein>
    <submittedName>
        <fullName evidence="1">Uncharacterized protein</fullName>
    </submittedName>
</protein>
<gene>
    <name evidence="1" type="ORF">FB567DRAFT_109636</name>
</gene>
<dbReference type="Proteomes" id="UP000813461">
    <property type="component" value="Unassembled WGS sequence"/>
</dbReference>
<accession>A0A8K0QYR6</accession>
<keyword evidence="2" id="KW-1185">Reference proteome</keyword>
<sequence>MYSMYDTLVMSWYAPSDCVSPRLSRTIPATSFAAHICSVAEQEGKDLDVQPEVAMGVRSKFPKRPTRIRPAAKEQWSCALSTPQKRPCQRLMEQLMKDSPQTILQCVRAAYGHDALFAQAWVPCLPVKASLEHITACTAITAITEVSVPALLVPGPDTTCTKRALSESVKLFTARSMLDMLSFPPYNNQAVHTMASPMGVAYRISESTELFIVCSVF</sequence>
<name>A0A8K0QYR6_9PLEO</name>
<reference evidence="1" key="1">
    <citation type="journal article" date="2021" name="Nat. Commun.">
        <title>Genetic determinants of endophytism in the Arabidopsis root mycobiome.</title>
        <authorList>
            <person name="Mesny F."/>
            <person name="Miyauchi S."/>
            <person name="Thiergart T."/>
            <person name="Pickel B."/>
            <person name="Atanasova L."/>
            <person name="Karlsson M."/>
            <person name="Huettel B."/>
            <person name="Barry K.W."/>
            <person name="Haridas S."/>
            <person name="Chen C."/>
            <person name="Bauer D."/>
            <person name="Andreopoulos W."/>
            <person name="Pangilinan J."/>
            <person name="LaButti K."/>
            <person name="Riley R."/>
            <person name="Lipzen A."/>
            <person name="Clum A."/>
            <person name="Drula E."/>
            <person name="Henrissat B."/>
            <person name="Kohler A."/>
            <person name="Grigoriev I.V."/>
            <person name="Martin F.M."/>
            <person name="Hacquard S."/>
        </authorList>
    </citation>
    <scope>NUCLEOTIDE SEQUENCE</scope>
    <source>
        <strain evidence="1">MPI-SDFR-AT-0120</strain>
    </source>
</reference>